<reference evidence="4" key="1">
    <citation type="journal article" date="2019" name="Int. J. Syst. Evol. Microbiol.">
        <title>The Global Catalogue of Microorganisms (GCM) 10K type strain sequencing project: providing services to taxonomists for standard genome sequencing and annotation.</title>
        <authorList>
            <consortium name="The Broad Institute Genomics Platform"/>
            <consortium name="The Broad Institute Genome Sequencing Center for Infectious Disease"/>
            <person name="Wu L."/>
            <person name="Ma J."/>
        </authorList>
    </citation>
    <scope>NUCLEOTIDE SEQUENCE [LARGE SCALE GENOMIC DNA]</scope>
    <source>
        <strain evidence="4">XZYJ18</strain>
    </source>
</reference>
<dbReference type="Proteomes" id="UP001595923">
    <property type="component" value="Unassembled WGS sequence"/>
</dbReference>
<dbReference type="EC" id="2.3.1.-" evidence="3"/>
<dbReference type="Gene3D" id="3.40.630.30">
    <property type="match status" value="1"/>
</dbReference>
<accession>A0ABV9E1F7</accession>
<dbReference type="Pfam" id="PF00583">
    <property type="entry name" value="Acetyltransf_1"/>
    <property type="match status" value="1"/>
</dbReference>
<keyword evidence="4" id="KW-1185">Reference proteome</keyword>
<evidence type="ECO:0000313" key="3">
    <source>
        <dbReference type="EMBL" id="MFC4563413.1"/>
    </source>
</evidence>
<dbReference type="InterPro" id="IPR050769">
    <property type="entry name" value="NAT_camello-type"/>
</dbReference>
<comment type="caution">
    <text evidence="3">The sequence shown here is derived from an EMBL/GenBank/DDBJ whole genome shotgun (WGS) entry which is preliminary data.</text>
</comment>
<dbReference type="SUPFAM" id="SSF55729">
    <property type="entry name" value="Acyl-CoA N-acyltransferases (Nat)"/>
    <property type="match status" value="1"/>
</dbReference>
<organism evidence="3 4">
    <name type="scientific">Nocardiopsis mangrovi</name>
    <dbReference type="NCBI Taxonomy" id="1179818"/>
    <lineage>
        <taxon>Bacteria</taxon>
        <taxon>Bacillati</taxon>
        <taxon>Actinomycetota</taxon>
        <taxon>Actinomycetes</taxon>
        <taxon>Streptosporangiales</taxon>
        <taxon>Nocardiopsidaceae</taxon>
        <taxon>Nocardiopsis</taxon>
    </lineage>
</organism>
<dbReference type="CDD" id="cd04301">
    <property type="entry name" value="NAT_SF"/>
    <property type="match status" value="1"/>
</dbReference>
<dbReference type="PANTHER" id="PTHR13947:SF37">
    <property type="entry name" value="LD18367P"/>
    <property type="match status" value="1"/>
</dbReference>
<dbReference type="PROSITE" id="PS51186">
    <property type="entry name" value="GNAT"/>
    <property type="match status" value="1"/>
</dbReference>
<sequence length="203" mass="22886">MELSDVPAAVHLHRSNLPTGFFVELGERFLGRYYRTFLTSPAAVALVAEVEGRPAGFLVGCTDEIVHRRHIMRLDRWRLARAGAASLLVRPELTARFMRTRAQRYIRGMRRATEGQTAVTSGRTGMLSHIAVDASHRRTGVGAALVAGFTDIARVHGVDRLRLYTAGDNEPAQRFYERLGWEKQEEQPDMDGKLWTHFVLELT</sequence>
<keyword evidence="1 3" id="KW-0808">Transferase</keyword>
<gene>
    <name evidence="3" type="ORF">ACFO4E_16230</name>
</gene>
<dbReference type="EMBL" id="JBHSFQ010000015">
    <property type="protein sequence ID" value="MFC4563413.1"/>
    <property type="molecule type" value="Genomic_DNA"/>
</dbReference>
<dbReference type="InterPro" id="IPR000182">
    <property type="entry name" value="GNAT_dom"/>
</dbReference>
<dbReference type="GO" id="GO:0016746">
    <property type="term" value="F:acyltransferase activity"/>
    <property type="evidence" value="ECO:0007669"/>
    <property type="project" value="UniProtKB-KW"/>
</dbReference>
<dbReference type="RefSeq" id="WP_378575680.1">
    <property type="nucleotide sequence ID" value="NZ_JBHSFQ010000015.1"/>
</dbReference>
<feature type="domain" description="N-acetyltransferase" evidence="2">
    <location>
        <begin position="1"/>
        <end position="203"/>
    </location>
</feature>
<protein>
    <submittedName>
        <fullName evidence="3">GNAT family N-acetyltransferase</fullName>
        <ecNumber evidence="3">2.3.1.-</ecNumber>
    </submittedName>
</protein>
<evidence type="ECO:0000256" key="1">
    <source>
        <dbReference type="ARBA" id="ARBA00022679"/>
    </source>
</evidence>
<proteinExistence type="predicted"/>
<evidence type="ECO:0000313" key="4">
    <source>
        <dbReference type="Proteomes" id="UP001595923"/>
    </source>
</evidence>
<dbReference type="InterPro" id="IPR016181">
    <property type="entry name" value="Acyl_CoA_acyltransferase"/>
</dbReference>
<name>A0ABV9E1F7_9ACTN</name>
<evidence type="ECO:0000259" key="2">
    <source>
        <dbReference type="PROSITE" id="PS51186"/>
    </source>
</evidence>
<keyword evidence="3" id="KW-0012">Acyltransferase</keyword>
<dbReference type="PANTHER" id="PTHR13947">
    <property type="entry name" value="GNAT FAMILY N-ACETYLTRANSFERASE"/>
    <property type="match status" value="1"/>
</dbReference>